<evidence type="ECO:0000256" key="10">
    <source>
        <dbReference type="RuleBase" id="RU362106"/>
    </source>
</evidence>
<feature type="binding site" evidence="9">
    <location>
        <position position="71"/>
    </location>
    <ligand>
        <name>S-adenosyl-L-methionine</name>
        <dbReference type="ChEBI" id="CHEBI:59789"/>
    </ligand>
</feature>
<dbReference type="InterPro" id="IPR020596">
    <property type="entry name" value="rRNA_Ade_Mease_Trfase_CS"/>
</dbReference>
<evidence type="ECO:0000256" key="6">
    <source>
        <dbReference type="ARBA" id="ARBA00022884"/>
    </source>
</evidence>
<feature type="binding site" evidence="9">
    <location>
        <position position="92"/>
    </location>
    <ligand>
        <name>S-adenosyl-L-methionine</name>
        <dbReference type="ChEBI" id="CHEBI:59789"/>
    </ligand>
</feature>
<dbReference type="Proteomes" id="UP001412239">
    <property type="component" value="Unassembled WGS sequence"/>
</dbReference>
<keyword evidence="4 9" id="KW-0808">Transferase</keyword>
<dbReference type="InterPro" id="IPR001737">
    <property type="entry name" value="KsgA/Erm"/>
</dbReference>
<dbReference type="AlphaFoldDB" id="A0A292Q410"/>
<dbReference type="Pfam" id="PF00398">
    <property type="entry name" value="RrnaAD"/>
    <property type="match status" value="1"/>
</dbReference>
<evidence type="ECO:0000256" key="8">
    <source>
        <dbReference type="ARBA" id="ARBA00061109"/>
    </source>
</evidence>
<feature type="binding site" evidence="9">
    <location>
        <position position="46"/>
    </location>
    <ligand>
        <name>S-adenosyl-L-methionine</name>
        <dbReference type="ChEBI" id="CHEBI:59789"/>
    </ligand>
</feature>
<protein>
    <recommendedName>
        <fullName evidence="10">rRNA adenine N(6)-methyltransferase</fullName>
        <ecNumber evidence="10">2.1.1.-</ecNumber>
    </recommendedName>
</protein>
<keyword evidence="5 9" id="KW-0949">S-adenosyl-L-methionine</keyword>
<evidence type="ECO:0000259" key="12">
    <source>
        <dbReference type="SMART" id="SM00650"/>
    </source>
</evidence>
<dbReference type="GO" id="GO:0003723">
    <property type="term" value="F:RNA binding"/>
    <property type="evidence" value="ECO:0007669"/>
    <property type="project" value="UniProtKB-UniRule"/>
</dbReference>
<organism evidence="13 14">
    <name type="scientific">Tuber aestivum</name>
    <name type="common">summer truffle</name>
    <dbReference type="NCBI Taxonomy" id="59557"/>
    <lineage>
        <taxon>Eukaryota</taxon>
        <taxon>Fungi</taxon>
        <taxon>Dikarya</taxon>
        <taxon>Ascomycota</taxon>
        <taxon>Pezizomycotina</taxon>
        <taxon>Pezizomycetes</taxon>
        <taxon>Pezizales</taxon>
        <taxon>Tuberaceae</taxon>
        <taxon>Tuber</taxon>
    </lineage>
</organism>
<feature type="domain" description="Ribosomal RNA adenine methylase transferase N-terminal" evidence="12">
    <location>
        <begin position="51"/>
        <end position="220"/>
    </location>
</feature>
<dbReference type="GO" id="GO:0005730">
    <property type="term" value="C:nucleolus"/>
    <property type="evidence" value="ECO:0007669"/>
    <property type="project" value="TreeGrafter"/>
</dbReference>
<evidence type="ECO:0000256" key="1">
    <source>
        <dbReference type="ARBA" id="ARBA00002977"/>
    </source>
</evidence>
<keyword evidence="2 10" id="KW-0698">rRNA processing</keyword>
<sequence>MPKAKKQPRPVGNPPYSRPNSAAKEAASKTVNNVFRMNTELGQHILKNPGVAQAIVDKAGLKQSDVVLEVGPGTGNLTVKILEHARKVIAVEMDPRMAAELTKRVQGKPEQKRLEILLGDVIKTELPYFDVCISNTPYQISSPLVFKLLALSPAPRTCVLMFQREFAMRVVARPGDALYCRLSVNAQMWAKCTHIMKVGKNNFKPPPQVESSVIRIEPKTPRPPISYDEWDGLLRIVFVRKNKTIAAGFKSSAVMALVEKNYRTWCAANNVKLEGDDGEAHLVDIGDKDEMEVSGDEMGDVKGIKTKAGKRSRSKVGEKVKGLVETVLSETELREKRAGKCDEADFLRLLYAFNQQGIHFS</sequence>
<dbReference type="PROSITE" id="PS51689">
    <property type="entry name" value="SAM_RNA_A_N6_MT"/>
    <property type="match status" value="1"/>
</dbReference>
<dbReference type="Gene3D" id="1.10.8.480">
    <property type="match status" value="1"/>
</dbReference>
<gene>
    <name evidence="13" type="ORF">GSTUAT00002220001</name>
</gene>
<evidence type="ECO:0000256" key="4">
    <source>
        <dbReference type="ARBA" id="ARBA00022679"/>
    </source>
</evidence>
<name>A0A292Q410_9PEZI</name>
<dbReference type="PANTHER" id="PTHR11727:SF7">
    <property type="entry name" value="DIMETHYLADENOSINE TRANSFERASE-RELATED"/>
    <property type="match status" value="1"/>
</dbReference>
<evidence type="ECO:0000256" key="3">
    <source>
        <dbReference type="ARBA" id="ARBA00022603"/>
    </source>
</evidence>
<keyword evidence="6 9" id="KW-0694">RNA-binding</keyword>
<dbReference type="EMBL" id="LN890968">
    <property type="protein sequence ID" value="CUS13695.1"/>
    <property type="molecule type" value="Genomic_DNA"/>
</dbReference>
<dbReference type="CDD" id="cd02440">
    <property type="entry name" value="AdoMet_MTases"/>
    <property type="match status" value="1"/>
</dbReference>
<dbReference type="InterPro" id="IPR020598">
    <property type="entry name" value="rRNA_Ade_methylase_Trfase_N"/>
</dbReference>
<accession>A0A292Q410</accession>
<feature type="binding site" evidence="9">
    <location>
        <position position="44"/>
    </location>
    <ligand>
        <name>S-adenosyl-L-methionine</name>
        <dbReference type="ChEBI" id="CHEBI:59789"/>
    </ligand>
</feature>
<dbReference type="InterPro" id="IPR011530">
    <property type="entry name" value="rRNA_adenine_dimethylase"/>
</dbReference>
<dbReference type="PROSITE" id="PS01131">
    <property type="entry name" value="RRNA_A_DIMETH"/>
    <property type="match status" value="1"/>
</dbReference>
<dbReference type="SMART" id="SM00650">
    <property type="entry name" value="rADc"/>
    <property type="match status" value="1"/>
</dbReference>
<dbReference type="InterPro" id="IPR029063">
    <property type="entry name" value="SAM-dependent_MTases_sf"/>
</dbReference>
<dbReference type="PANTHER" id="PTHR11727">
    <property type="entry name" value="DIMETHYLADENOSINE TRANSFERASE"/>
    <property type="match status" value="1"/>
</dbReference>
<comment type="function">
    <text evidence="1">Specifically dimethylates two adjacent adenosines in the loop of a conserved hairpin near the 3'-end of 18S rRNA in the 40S particle.</text>
</comment>
<proteinExistence type="inferred from homology"/>
<evidence type="ECO:0000313" key="13">
    <source>
        <dbReference type="EMBL" id="CUS13695.1"/>
    </source>
</evidence>
<feature type="binding site" evidence="9">
    <location>
        <position position="120"/>
    </location>
    <ligand>
        <name>S-adenosyl-L-methionine</name>
        <dbReference type="ChEBI" id="CHEBI:59789"/>
    </ligand>
</feature>
<evidence type="ECO:0000313" key="14">
    <source>
        <dbReference type="Proteomes" id="UP001412239"/>
    </source>
</evidence>
<keyword evidence="14" id="KW-1185">Reference proteome</keyword>
<comment type="catalytic activity">
    <reaction evidence="7">
        <text>adenosine(1779)/adenosine(1780) in 18S rRNA + 4 S-adenosyl-L-methionine = N(6)-dimethyladenosine(1779)/N(6)-dimethyladenosine(1780) in 18S rRNA + 4 S-adenosyl-L-homocysteine + 4 H(+)</text>
        <dbReference type="Rhea" id="RHEA:42780"/>
        <dbReference type="Rhea" id="RHEA-COMP:10234"/>
        <dbReference type="Rhea" id="RHEA-COMP:10236"/>
        <dbReference type="ChEBI" id="CHEBI:15378"/>
        <dbReference type="ChEBI" id="CHEBI:57856"/>
        <dbReference type="ChEBI" id="CHEBI:59789"/>
        <dbReference type="ChEBI" id="CHEBI:74411"/>
        <dbReference type="ChEBI" id="CHEBI:74493"/>
        <dbReference type="EC" id="2.1.1.183"/>
    </reaction>
</comment>
<evidence type="ECO:0000256" key="11">
    <source>
        <dbReference type="SAM" id="MobiDB-lite"/>
    </source>
</evidence>
<evidence type="ECO:0000256" key="5">
    <source>
        <dbReference type="ARBA" id="ARBA00022691"/>
    </source>
</evidence>
<comment type="similarity">
    <text evidence="8 9 10">Belongs to the class I-like SAM-binding methyltransferase superfamily. rRNA adenine N(6)-methyltransferase family.</text>
</comment>
<evidence type="ECO:0000256" key="7">
    <source>
        <dbReference type="ARBA" id="ARBA00049478"/>
    </source>
</evidence>
<feature type="region of interest" description="Disordered" evidence="11">
    <location>
        <begin position="1"/>
        <end position="27"/>
    </location>
</feature>
<dbReference type="FunFam" id="3.40.50.150:FF:000007">
    <property type="entry name" value="rRNA adenine N(6)-methyltransferase"/>
    <property type="match status" value="1"/>
</dbReference>
<reference evidence="13" key="1">
    <citation type="submission" date="2015-10" db="EMBL/GenBank/DDBJ databases">
        <authorList>
            <person name="Regsiter A."/>
            <person name="william w."/>
        </authorList>
    </citation>
    <scope>NUCLEOTIDE SEQUENCE</scope>
    <source>
        <strain evidence="13">Montdore</strain>
    </source>
</reference>
<keyword evidence="3 9" id="KW-0489">Methyltransferase</keyword>
<evidence type="ECO:0000256" key="2">
    <source>
        <dbReference type="ARBA" id="ARBA00022552"/>
    </source>
</evidence>
<dbReference type="SUPFAM" id="SSF53335">
    <property type="entry name" value="S-adenosyl-L-methionine-dependent methyltransferases"/>
    <property type="match status" value="1"/>
</dbReference>
<evidence type="ECO:0000256" key="9">
    <source>
        <dbReference type="PROSITE-ProRule" id="PRU01026"/>
    </source>
</evidence>
<dbReference type="GO" id="GO:0052909">
    <property type="term" value="F:18S rRNA (adenine(1779)-N(6)/adenine(1780)-N(6))-dimethyltransferase activity"/>
    <property type="evidence" value="ECO:0007669"/>
    <property type="project" value="UniProtKB-EC"/>
</dbReference>
<feature type="binding site" evidence="9">
    <location>
        <position position="135"/>
    </location>
    <ligand>
        <name>S-adenosyl-L-methionine</name>
        <dbReference type="ChEBI" id="CHEBI:59789"/>
    </ligand>
</feature>
<dbReference type="EC" id="2.1.1.-" evidence="10"/>
<dbReference type="NCBIfam" id="TIGR00755">
    <property type="entry name" value="ksgA"/>
    <property type="match status" value="1"/>
</dbReference>
<dbReference type="Gene3D" id="3.40.50.150">
    <property type="entry name" value="Vaccinia Virus protein VP39"/>
    <property type="match status" value="1"/>
</dbReference>